<name>A0A409YUV8_9AGAR</name>
<organism evidence="2 3">
    <name type="scientific">Panaeolus cyanescens</name>
    <dbReference type="NCBI Taxonomy" id="181874"/>
    <lineage>
        <taxon>Eukaryota</taxon>
        <taxon>Fungi</taxon>
        <taxon>Dikarya</taxon>
        <taxon>Basidiomycota</taxon>
        <taxon>Agaricomycotina</taxon>
        <taxon>Agaricomycetes</taxon>
        <taxon>Agaricomycetidae</taxon>
        <taxon>Agaricales</taxon>
        <taxon>Agaricineae</taxon>
        <taxon>Galeropsidaceae</taxon>
        <taxon>Panaeolus</taxon>
    </lineage>
</organism>
<protein>
    <submittedName>
        <fullName evidence="2">Uncharacterized protein</fullName>
    </submittedName>
</protein>
<gene>
    <name evidence="2" type="ORF">CVT24_013055</name>
</gene>
<evidence type="ECO:0000256" key="1">
    <source>
        <dbReference type="SAM" id="SignalP"/>
    </source>
</evidence>
<dbReference type="STRING" id="181874.A0A409YUV8"/>
<keyword evidence="3" id="KW-1185">Reference proteome</keyword>
<evidence type="ECO:0000313" key="2">
    <source>
        <dbReference type="EMBL" id="PPR06748.1"/>
    </source>
</evidence>
<comment type="caution">
    <text evidence="2">The sequence shown here is derived from an EMBL/GenBank/DDBJ whole genome shotgun (WGS) entry which is preliminary data.</text>
</comment>
<feature type="chain" id="PRO_5018985738" evidence="1">
    <location>
        <begin position="23"/>
        <end position="609"/>
    </location>
</feature>
<proteinExistence type="predicted"/>
<dbReference type="InParanoid" id="A0A409YUV8"/>
<feature type="signal peptide" evidence="1">
    <location>
        <begin position="1"/>
        <end position="22"/>
    </location>
</feature>
<accession>A0A409YUV8</accession>
<sequence length="609" mass="64785">MFAKSLLQVISATIMLASAAHAISNTVYVISNAETPSLHLPGLTPVGYDRAANCIPPIFANLDIGLILTCPFDPESNLCASTEATVAPVATALGLTPDTSCGVGEEADDDCLIDRLEAYAQTSTQAILIVWDWNEMDDVFENLDVDDDFEWEHQGHEDDDHDDDETPHFDLIATVVEERVTSLTSMACPDIDGQAPGSLSRRTVAGKVPNAFCSFFQAIAATVIMAGVAQAFNNTLYIISNAETPSLSLPGLTPVGKQRAYTCAPALFAPLNIGLLVTCELDPESGLCAATVLTATPIANALNLTADTSWQDLNGMDDLFEVMDIETPDVDDDDVVEDDTPHFDIVTTVVDSLVTNVASMNCAGLDGQAPGTFNDNCPASTPNPIMLGKSFLQAITATVMFAGAARAVFNNTIYVITNAETPSLNLPGLTPIGFQRASTCIPSVFSNLNVGLIVTCPFDADSGLCSETEATVAPVAAALGLTPDISCGAGEETDDDCVIDLMKKFGKTSTQSILLAWDLNGMDDLFENLDVDDDFVGPNGEDDDEDSDDETPHFDIIFTIVKGKVTNLASMGCPGIDGQAPGTFRRRSLKNMFQKKRAFNSRITRGIKA</sequence>
<keyword evidence="1" id="KW-0732">Signal</keyword>
<dbReference type="Proteomes" id="UP000284842">
    <property type="component" value="Unassembled WGS sequence"/>
</dbReference>
<evidence type="ECO:0000313" key="3">
    <source>
        <dbReference type="Proteomes" id="UP000284842"/>
    </source>
</evidence>
<reference evidence="2 3" key="1">
    <citation type="journal article" date="2018" name="Evol. Lett.">
        <title>Horizontal gene cluster transfer increased hallucinogenic mushroom diversity.</title>
        <authorList>
            <person name="Reynolds H.T."/>
            <person name="Vijayakumar V."/>
            <person name="Gluck-Thaler E."/>
            <person name="Korotkin H.B."/>
            <person name="Matheny P.B."/>
            <person name="Slot J.C."/>
        </authorList>
    </citation>
    <scope>NUCLEOTIDE SEQUENCE [LARGE SCALE GENOMIC DNA]</scope>
    <source>
        <strain evidence="2 3">2629</strain>
    </source>
</reference>
<dbReference type="EMBL" id="NHTK01000582">
    <property type="protein sequence ID" value="PPR06748.1"/>
    <property type="molecule type" value="Genomic_DNA"/>
</dbReference>
<dbReference type="AlphaFoldDB" id="A0A409YUV8"/>
<dbReference type="OrthoDB" id="425925at2759"/>